<dbReference type="RefSeq" id="WP_170181094.1">
    <property type="nucleotide sequence ID" value="NZ_FNSA01000003.1"/>
</dbReference>
<proteinExistence type="predicted"/>
<protein>
    <submittedName>
        <fullName evidence="1">Uncharacterized protein</fullName>
    </submittedName>
</protein>
<dbReference type="AlphaFoldDB" id="A0A1H4MU85"/>
<gene>
    <name evidence="1" type="ORF">SAMN04489793_0960</name>
</gene>
<evidence type="ECO:0000313" key="2">
    <source>
        <dbReference type="Proteomes" id="UP000182241"/>
    </source>
</evidence>
<reference evidence="2" key="1">
    <citation type="submission" date="2016-10" db="EMBL/GenBank/DDBJ databases">
        <authorList>
            <person name="Varghese N."/>
            <person name="Submissions S."/>
        </authorList>
    </citation>
    <scope>NUCLEOTIDE SEQUENCE [LARGE SCALE GENOMIC DNA]</scope>
    <source>
        <strain evidence="2">DSM 44234</strain>
    </source>
</reference>
<keyword evidence="2" id="KW-1185">Reference proteome</keyword>
<sequence>MCSAITCRVCGKTTWTGCGSHVDAVRATVRPEDWCGGHAASAEQPAKRGWFRR</sequence>
<dbReference type="Proteomes" id="UP000182241">
    <property type="component" value="Unassembled WGS sequence"/>
</dbReference>
<organism evidence="1 2">
    <name type="scientific">Tsukamurella tyrosinosolvens</name>
    <dbReference type="NCBI Taxonomy" id="57704"/>
    <lineage>
        <taxon>Bacteria</taxon>
        <taxon>Bacillati</taxon>
        <taxon>Actinomycetota</taxon>
        <taxon>Actinomycetes</taxon>
        <taxon>Mycobacteriales</taxon>
        <taxon>Tsukamurellaceae</taxon>
        <taxon>Tsukamurella</taxon>
    </lineage>
</organism>
<dbReference type="EMBL" id="FNSA01000003">
    <property type="protein sequence ID" value="SEB86095.1"/>
    <property type="molecule type" value="Genomic_DNA"/>
</dbReference>
<dbReference type="STRING" id="57704.SAMN04489793_0960"/>
<accession>A0A1H4MU85</accession>
<name>A0A1H4MU85_TSUTY</name>
<evidence type="ECO:0000313" key="1">
    <source>
        <dbReference type="EMBL" id="SEB86095.1"/>
    </source>
</evidence>